<comment type="PTM">
    <text evidence="15">Highly phosphorylated.</text>
</comment>
<dbReference type="EMBL" id="MG869605">
    <property type="protein sequence ID" value="AXU25215.1"/>
    <property type="molecule type" value="Genomic_DNA"/>
</dbReference>
<evidence type="ECO:0000313" key="16">
    <source>
        <dbReference type="EMBL" id="AXU25215.1"/>
    </source>
</evidence>
<comment type="caution">
    <text evidence="15">Lacks conserved residue(s) required for the propagation of feature annotation.</text>
</comment>
<evidence type="ECO:0000256" key="1">
    <source>
        <dbReference type="ARBA" id="ARBA00022524"/>
    </source>
</evidence>
<evidence type="ECO:0000256" key="14">
    <source>
        <dbReference type="ARBA" id="ARBA00023296"/>
    </source>
</evidence>
<keyword evidence="7 15" id="KW-0946">Virion</keyword>
<keyword evidence="2 15" id="KW-0597">Phosphoprotein</keyword>
<keyword evidence="3 15" id="KW-0167">Capsid protein</keyword>
<evidence type="ECO:0000256" key="6">
    <source>
        <dbReference type="ARBA" id="ARBA00022812"/>
    </source>
</evidence>
<name>A0A346TID2_9PAPI</name>
<gene>
    <name evidence="15 16" type="primary">L2</name>
</gene>
<keyword evidence="5 15" id="KW-0945">Host-virus interaction</keyword>
<keyword evidence="9 15" id="KW-1177">Microtubular inwards viral transport</keyword>
<evidence type="ECO:0000256" key="12">
    <source>
        <dbReference type="ARBA" id="ARBA00023125"/>
    </source>
</evidence>
<protein>
    <recommendedName>
        <fullName evidence="15">Minor capsid protein L2</fullName>
    </recommendedName>
</protein>
<evidence type="ECO:0000256" key="13">
    <source>
        <dbReference type="ARBA" id="ARBA00023157"/>
    </source>
</evidence>
<keyword evidence="10" id="KW-1039">Host endosome</keyword>
<keyword evidence="14 15" id="KW-1160">Virus entry into host cell</keyword>
<evidence type="ECO:0000256" key="3">
    <source>
        <dbReference type="ARBA" id="ARBA00022561"/>
    </source>
</evidence>
<keyword evidence="13 15" id="KW-1015">Disulfide bond</keyword>
<sequence length="510" mass="56547">MLKARRNKRAAVEDLYKSCKLGGDCLPDVQNKVEGTTLADRLLQIFGSILYFGNLGIGTGKGTGGWGGYRPFGGTAGRTPEISVSKPAVPIDPLGGTDVIPLNVIDAEAPSIIPLIDGTPDVPPIDTGAPTIDVAELDVTTSVQPTDILPTTTQQPTIITGSEVSVIDYQPGPPLPKRLILDADFKPYQDIHLNVFPEPKNFDSNVNIFVDPNLTGDTVGFEEIELSTLSKTADFEIEEAGFKSSTPTQPLGRVAQQGRQLYNRFMQQVNTRNPEFISRPSRLVTFDFENPAFEDEVTLQFEQDVNQIEAAPDTDFQDIVKLSRPIFSETNIGVRVSRIGQKGSITTRSGLRIGQKVHYYFDVSPIPRQENIELQSLGAFGNDVTIINAPAESTFINETTTLEGPVPDNILEDIYEETFDSSHLVLTVADNETDSFQIPTYVSRFGIIPIISNFDDTLHIDFPYYENNEKVIPDKNVLPTNNAVETSLDFTLHPDLMRKRRKRKRKYNYF</sequence>
<dbReference type="GO" id="GO:0019028">
    <property type="term" value="C:viral capsid"/>
    <property type="evidence" value="ECO:0007669"/>
    <property type="project" value="UniProtKB-UniRule"/>
</dbReference>
<evidence type="ECO:0000256" key="11">
    <source>
        <dbReference type="ARBA" id="ARBA00023120"/>
    </source>
</evidence>
<dbReference type="Pfam" id="PF00513">
    <property type="entry name" value="Late_protein_L2"/>
    <property type="match status" value="1"/>
</dbReference>
<feature type="disulfide bond" evidence="15">
    <location>
        <begin position="19"/>
        <end position="25"/>
    </location>
</feature>
<keyword evidence="11 15" id="KW-1176">Cytoplasmic inwards viral transport</keyword>
<evidence type="ECO:0000256" key="9">
    <source>
        <dbReference type="ARBA" id="ARBA00022952"/>
    </source>
</evidence>
<dbReference type="GO" id="GO:0046718">
    <property type="term" value="P:symbiont entry into host cell"/>
    <property type="evidence" value="ECO:0007669"/>
    <property type="project" value="UniProtKB-KW"/>
</dbReference>
<evidence type="ECO:0000256" key="5">
    <source>
        <dbReference type="ARBA" id="ARBA00022581"/>
    </source>
</evidence>
<accession>A0A346TID2</accession>
<dbReference type="GO" id="GO:0043657">
    <property type="term" value="C:host cell"/>
    <property type="evidence" value="ECO:0007669"/>
    <property type="project" value="GOC"/>
</dbReference>
<evidence type="ECO:0000256" key="15">
    <source>
        <dbReference type="HAMAP-Rule" id="MF_04003"/>
    </source>
</evidence>
<keyword evidence="8 15" id="KW-0426">Late protein</keyword>
<keyword evidence="12 15" id="KW-0238">DNA-binding</keyword>
<dbReference type="HAMAP" id="MF_04003">
    <property type="entry name" value="PPV_L2"/>
    <property type="match status" value="1"/>
</dbReference>
<comment type="function">
    <text evidence="15">Minor protein of the capsid that localizes along the inner surface of the virion, within the central cavities beneath the L1 pentamers. Plays a role in capsid stabilization through interaction with the major capsid protein L1. Once the virion enters the host cell, L2 escorts the genomic DNA into the nucleus by promoting escape from the endosomal compartments and traffic through the host Golgi network. Mechanistically, the C-terminus of L2 possesses a cell-penetrating peptide that protudes from the host endosome, interacts with host cytoplasmic retromer cargo and thereby mediates the capsid delivery to the host trans-Golgi network. Plays a role through its interaction with host dynein in the intracellular microtubule-dependent transport of viral capsid toward the nucleus. Mediates the viral genome import into the nucleus through binding to host importins. Once within the nucleus, L2 localizes viral genomes to host PML bodies in order to activate early gene expression for establishment of infection. Later on, promotes late gene expression by interacting with the viral E2 protein and by inhibiting its transcriptional activation functions. During virion assembly, encapsidates the genome by direct interaction with the viral DNA.</text>
</comment>
<comment type="similarity">
    <text evidence="15">Belongs to the papillomaviridae L2 protein family.</text>
</comment>
<reference evidence="16" key="1">
    <citation type="submission" date="2018-01" db="EMBL/GenBank/DDBJ databases">
        <title>Investigation of viruses in human cancers.</title>
        <authorList>
            <person name="Mollerup S."/>
            <person name="Asplund M."/>
            <person name="Friis-Nielsen J."/>
            <person name="Kjartansdottir K.R."/>
            <person name="Fridholm H."/>
            <person name="Hansen T.A."/>
            <person name="Herrera J.A.R."/>
            <person name="Richter S.R."/>
            <person name="Nielsen I.B."/>
            <person name="Pietroni C."/>
            <person name="Jensen R.H."/>
            <person name="Rey-Iglesia A."/>
            <person name="Alquezar-Planas D.E."/>
            <person name="Olsen P.V.S."/>
            <person name="Meyts E.R.D."/>
            <person name="Groth-Pedersen L."/>
            <person name="von Buchwald C."/>
            <person name="Jensen D.H."/>
            <person name="Gniadecki R."/>
            <person name="Hogdal E."/>
            <person name="Pete I."/>
            <person name="Vereczkey I."/>
            <person name="Baranyai Z."/>
            <person name="Dybkaer K."/>
            <person name="Johnsen H."/>
            <person name="Steinike T."/>
            <person name="Hokland P."/>
            <person name="Langhoff J.L."/>
            <person name="Rosenberg J."/>
            <person name="Baandrup U."/>
            <person name="Sicheritz-Ponten T."/>
            <person name="Willerslev E."/>
            <person name="Brunak S."/>
            <person name="Lund O."/>
            <person name="Mourier T."/>
            <person name="Vinner L."/>
            <person name="Izarzugaza J.M.G."/>
            <person name="Nielsen L.P."/>
            <person name="Hansen A.J."/>
        </authorList>
    </citation>
    <scope>NUCLEOTIDE SEQUENCE</scope>
    <source>
        <strain evidence="16">CGG5-301s0532c000007</strain>
    </source>
</reference>
<organism evidence="16">
    <name type="scientific">Human papillomavirus</name>
    <dbReference type="NCBI Taxonomy" id="10566"/>
    <lineage>
        <taxon>Viruses</taxon>
        <taxon>Monodnaviria</taxon>
        <taxon>Shotokuvirae</taxon>
        <taxon>Cossaviricota</taxon>
        <taxon>Papovaviricetes</taxon>
        <taxon>Zurhausenvirales</taxon>
        <taxon>Papillomaviridae</taxon>
    </lineage>
</organism>
<keyword evidence="4 15" id="KW-1048">Host nucleus</keyword>
<proteinExistence type="inferred from homology"/>
<dbReference type="GO" id="GO:0005198">
    <property type="term" value="F:structural molecule activity"/>
    <property type="evidence" value="ECO:0007669"/>
    <property type="project" value="UniProtKB-UniRule"/>
</dbReference>
<keyword evidence="1 15" id="KW-1163">Viral penetration into host nucleus</keyword>
<dbReference type="InterPro" id="IPR000784">
    <property type="entry name" value="Late_L2"/>
</dbReference>
<comment type="subunit">
    <text evidence="15">Interacts with major capsid protein L1. Interacts with E2; this interaction inhibits E2 transcriptional activity but not the DNA replication function E2. Interacts with host HSPA8; this interaction is required for L2 nuclear translocation. Interacts with host importins KPNB2 and KPNB3. Forms a complex with importin alpha2-beta1 heterodimers via interaction with the importin alpha2 adapter. Interacts with host DYNLT1; this interaction is essential for virus intracellular transport during entry. Interacts (via C-terminus) with host retromer subunits VPS35 AND VPS29.</text>
</comment>
<dbReference type="GO" id="GO:0075732">
    <property type="term" value="P:viral penetration into host nucleus"/>
    <property type="evidence" value="ECO:0007669"/>
    <property type="project" value="UniProtKB-KW"/>
</dbReference>
<evidence type="ECO:0000256" key="4">
    <source>
        <dbReference type="ARBA" id="ARBA00022562"/>
    </source>
</evidence>
<evidence type="ECO:0000256" key="7">
    <source>
        <dbReference type="ARBA" id="ARBA00022844"/>
    </source>
</evidence>
<dbReference type="GO" id="GO:0042025">
    <property type="term" value="C:host cell nucleus"/>
    <property type="evidence" value="ECO:0007669"/>
    <property type="project" value="UniProtKB-SubCell"/>
</dbReference>
<evidence type="ECO:0000256" key="10">
    <source>
        <dbReference type="ARBA" id="ARBA00023046"/>
    </source>
</evidence>
<dbReference type="GO" id="GO:0003677">
    <property type="term" value="F:DNA binding"/>
    <property type="evidence" value="ECO:0007669"/>
    <property type="project" value="UniProtKB-UniRule"/>
</dbReference>
<keyword evidence="6" id="KW-1040">Host Golgi apparatus</keyword>
<evidence type="ECO:0000256" key="2">
    <source>
        <dbReference type="ARBA" id="ARBA00022553"/>
    </source>
</evidence>
<dbReference type="GO" id="GO:0075521">
    <property type="term" value="P:microtubule-dependent intracellular transport of viral material towards nucleus"/>
    <property type="evidence" value="ECO:0007669"/>
    <property type="project" value="UniProtKB-UniRule"/>
</dbReference>
<evidence type="ECO:0000256" key="8">
    <source>
        <dbReference type="ARBA" id="ARBA00022921"/>
    </source>
</evidence>
<comment type="subcellular location">
    <subcellularLocation>
        <location evidence="15">Virion</location>
    </subcellularLocation>
    <subcellularLocation>
        <location evidence="15">Host nucleus</location>
    </subcellularLocation>
</comment>